<dbReference type="PROSITE" id="PS50005">
    <property type="entry name" value="TPR"/>
    <property type="match status" value="1"/>
</dbReference>
<evidence type="ECO:0000313" key="4">
    <source>
        <dbReference type="Proteomes" id="UP000242855"/>
    </source>
</evidence>
<gene>
    <name evidence="3" type="ORF">CGC48_04365</name>
</gene>
<reference evidence="3 4" key="1">
    <citation type="journal article" date="2017" name="Genome Announc.">
        <title>Twelve Complete Reference Genomes of Clinical Isolates in the Capnocytophaga Genus.</title>
        <authorList>
            <person name="Villarma A."/>
            <person name="Gulvik C.A."/>
            <person name="Rowe L.A."/>
            <person name="Sheth M."/>
            <person name="Juieng P."/>
            <person name="Nicholson A.C."/>
            <person name="Loparev V.N."/>
            <person name="McQuiston J.R."/>
        </authorList>
    </citation>
    <scope>NUCLEOTIDE SEQUENCE [LARGE SCALE GENOMIC DNA]</scope>
    <source>
        <strain evidence="3 4">G7591</strain>
    </source>
</reference>
<dbReference type="RefSeq" id="WP_098028602.1">
    <property type="nucleotide sequence ID" value="NZ_CP022378.1"/>
</dbReference>
<dbReference type="EMBL" id="CP022378">
    <property type="protein sequence ID" value="ATA67934.1"/>
    <property type="molecule type" value="Genomic_DNA"/>
</dbReference>
<protein>
    <recommendedName>
        <fullName evidence="5">Tetratricopeptide repeat protein</fullName>
    </recommendedName>
</protein>
<accession>A0A250E4Y1</accession>
<dbReference type="Proteomes" id="UP000242855">
    <property type="component" value="Chromosome"/>
</dbReference>
<dbReference type="KEGG" id="ccyn:CGC48_04365"/>
<evidence type="ECO:0000256" key="1">
    <source>
        <dbReference type="PROSITE-ProRule" id="PRU00339"/>
    </source>
</evidence>
<dbReference type="GeneID" id="96781028"/>
<evidence type="ECO:0000256" key="2">
    <source>
        <dbReference type="SAM" id="SignalP"/>
    </source>
</evidence>
<organism evidence="3 4">
    <name type="scientific">Capnocytophaga cynodegmi</name>
    <dbReference type="NCBI Taxonomy" id="28189"/>
    <lineage>
        <taxon>Bacteria</taxon>
        <taxon>Pseudomonadati</taxon>
        <taxon>Bacteroidota</taxon>
        <taxon>Flavobacteriia</taxon>
        <taxon>Flavobacteriales</taxon>
        <taxon>Flavobacteriaceae</taxon>
        <taxon>Capnocytophaga</taxon>
    </lineage>
</organism>
<dbReference type="InterPro" id="IPR019734">
    <property type="entry name" value="TPR_rpt"/>
</dbReference>
<keyword evidence="1" id="KW-0802">TPR repeat</keyword>
<keyword evidence="2" id="KW-0732">Signal</keyword>
<sequence>MKRKIVLVTLILSIYLGCAQKQLTQAELEIMFSKDWCTCLEKESVGKDGEQIPQVWVDCIAKIMKQYTENEILYADIRKFAILNYPDSNLSDYERERLFGRQLGKKMLVQSLDNCDIYLKGMSDFKTFYIKKATQDASSESKKEVEVLIKKMQETLDEVDINKMNDTQKSQIGEYYVLLGLLYEFKGDKSLVLLQYDKAIELVPYNYKAIAFKKLIN</sequence>
<name>A0A250E4Y1_9FLAO</name>
<proteinExistence type="predicted"/>
<feature type="signal peptide" evidence="2">
    <location>
        <begin position="1"/>
        <end position="19"/>
    </location>
</feature>
<dbReference type="AlphaFoldDB" id="A0A250E4Y1"/>
<feature type="chain" id="PRO_5012580534" description="Tetratricopeptide repeat protein" evidence="2">
    <location>
        <begin position="20"/>
        <end position="217"/>
    </location>
</feature>
<feature type="repeat" description="TPR" evidence="1">
    <location>
        <begin position="173"/>
        <end position="206"/>
    </location>
</feature>
<evidence type="ECO:0000313" key="3">
    <source>
        <dbReference type="EMBL" id="ATA67934.1"/>
    </source>
</evidence>
<evidence type="ECO:0008006" key="5">
    <source>
        <dbReference type="Google" id="ProtNLM"/>
    </source>
</evidence>